<proteinExistence type="inferred from homology"/>
<comment type="subcellular location">
    <subcellularLocation>
        <location evidence="1">Cell membrane</location>
        <topology evidence="1">Lipid-anchor</topology>
    </subcellularLocation>
</comment>
<dbReference type="Gene3D" id="3.40.50.2300">
    <property type="match status" value="2"/>
</dbReference>
<dbReference type="RefSeq" id="WP_345574570.1">
    <property type="nucleotide sequence ID" value="NZ_BAABDQ010000041.1"/>
</dbReference>
<dbReference type="InterPro" id="IPR003760">
    <property type="entry name" value="PnrA-like"/>
</dbReference>
<dbReference type="CDD" id="cd06354">
    <property type="entry name" value="PBP1_PrnA-like"/>
    <property type="match status" value="1"/>
</dbReference>
<dbReference type="Pfam" id="PF02608">
    <property type="entry name" value="Bmp"/>
    <property type="match status" value="1"/>
</dbReference>
<comment type="similarity">
    <text evidence="2">Belongs to the BMP lipoprotein family.</text>
</comment>
<dbReference type="SUPFAM" id="SSF53822">
    <property type="entry name" value="Periplasmic binding protein-like I"/>
    <property type="match status" value="1"/>
</dbReference>
<comment type="caution">
    <text evidence="9">The sequence shown here is derived from an EMBL/GenBank/DDBJ whole genome shotgun (WGS) entry which is preliminary data.</text>
</comment>
<feature type="chain" id="PRO_5046891295" evidence="7">
    <location>
        <begin position="27"/>
        <end position="345"/>
    </location>
</feature>
<dbReference type="PROSITE" id="PS51257">
    <property type="entry name" value="PROKAR_LIPOPROTEIN"/>
    <property type="match status" value="1"/>
</dbReference>
<evidence type="ECO:0000256" key="1">
    <source>
        <dbReference type="ARBA" id="ARBA00004193"/>
    </source>
</evidence>
<evidence type="ECO:0000256" key="2">
    <source>
        <dbReference type="ARBA" id="ARBA00008610"/>
    </source>
</evidence>
<accession>A0ABP6ZG56</accession>
<keyword evidence="10" id="KW-1185">Reference proteome</keyword>
<dbReference type="PANTHER" id="PTHR34296">
    <property type="entry name" value="TRANSCRIPTIONAL ACTIVATOR PROTEIN MED"/>
    <property type="match status" value="1"/>
</dbReference>
<keyword evidence="4 7" id="KW-0732">Signal</keyword>
<keyword evidence="5" id="KW-0472">Membrane</keyword>
<keyword evidence="6" id="KW-0449">Lipoprotein</keyword>
<evidence type="ECO:0000313" key="10">
    <source>
        <dbReference type="Proteomes" id="UP001500630"/>
    </source>
</evidence>
<evidence type="ECO:0000313" key="9">
    <source>
        <dbReference type="EMBL" id="GAA3606053.1"/>
    </source>
</evidence>
<keyword evidence="3" id="KW-1003">Cell membrane</keyword>
<evidence type="ECO:0000256" key="3">
    <source>
        <dbReference type="ARBA" id="ARBA00022475"/>
    </source>
</evidence>
<reference evidence="10" key="1">
    <citation type="journal article" date="2019" name="Int. J. Syst. Evol. Microbiol.">
        <title>The Global Catalogue of Microorganisms (GCM) 10K type strain sequencing project: providing services to taxonomists for standard genome sequencing and annotation.</title>
        <authorList>
            <consortium name="The Broad Institute Genomics Platform"/>
            <consortium name="The Broad Institute Genome Sequencing Center for Infectious Disease"/>
            <person name="Wu L."/>
            <person name="Ma J."/>
        </authorList>
    </citation>
    <scope>NUCLEOTIDE SEQUENCE [LARGE SCALE GENOMIC DNA]</scope>
    <source>
        <strain evidence="10">JCM 17326</strain>
    </source>
</reference>
<dbReference type="Proteomes" id="UP001500630">
    <property type="component" value="Unassembled WGS sequence"/>
</dbReference>
<evidence type="ECO:0000256" key="6">
    <source>
        <dbReference type="ARBA" id="ARBA00023288"/>
    </source>
</evidence>
<evidence type="ECO:0000256" key="4">
    <source>
        <dbReference type="ARBA" id="ARBA00022729"/>
    </source>
</evidence>
<organism evidence="9 10">
    <name type="scientific">Nonomuraea rosea</name>
    <dbReference type="NCBI Taxonomy" id="638574"/>
    <lineage>
        <taxon>Bacteria</taxon>
        <taxon>Bacillati</taxon>
        <taxon>Actinomycetota</taxon>
        <taxon>Actinomycetes</taxon>
        <taxon>Streptosporangiales</taxon>
        <taxon>Streptosporangiaceae</taxon>
        <taxon>Nonomuraea</taxon>
    </lineage>
</organism>
<dbReference type="PANTHER" id="PTHR34296:SF2">
    <property type="entry name" value="ABC TRANSPORTER GUANOSINE-BINDING PROTEIN NUPN"/>
    <property type="match status" value="1"/>
</dbReference>
<protein>
    <submittedName>
        <fullName evidence="9">BMP family ABC transporter substrate-binding protein</fullName>
    </submittedName>
</protein>
<gene>
    <name evidence="9" type="ORF">GCM10022419_108630</name>
</gene>
<feature type="signal peptide" evidence="7">
    <location>
        <begin position="1"/>
        <end position="26"/>
    </location>
</feature>
<dbReference type="EMBL" id="BAABDQ010000041">
    <property type="protein sequence ID" value="GAA3606053.1"/>
    <property type="molecule type" value="Genomic_DNA"/>
</dbReference>
<evidence type="ECO:0000256" key="7">
    <source>
        <dbReference type="SAM" id="SignalP"/>
    </source>
</evidence>
<evidence type="ECO:0000256" key="5">
    <source>
        <dbReference type="ARBA" id="ARBA00023136"/>
    </source>
</evidence>
<dbReference type="InterPro" id="IPR028082">
    <property type="entry name" value="Peripla_BP_I"/>
</dbReference>
<sequence>MRNRLKWLTPALVATALVAAACGNQAPNGPAEDGLRVGLAYDIGGRGDQSFNDAAARGLDEAKAKLRVAKTQELEATAGESDQAKEQRLRLLAQQGFNPIIAVGFAYAGPLQKIAGQFPGTRFALIDSLDAHAPNVANLVFAEQEGSYLVGAAAALKSKTETVGFIGGANTPIIGKFLAGFEAGVTAVSPKKKVLVQYLSQAPDFSGFSSPDKGRVAADGMYQRGADIVFSAAGGSSTGIVQAAHQSGKRVIGVDSDQYLQPALASAKDAILTSMVKRVDRAVLDFVADVEQNRFVAGEHLYGLKQNGVTYATSGGFVDDVKPRLEQMRQAIVDGTIVVPTTPKA</sequence>
<name>A0ABP6ZG56_9ACTN</name>
<evidence type="ECO:0000259" key="8">
    <source>
        <dbReference type="Pfam" id="PF02608"/>
    </source>
</evidence>
<dbReference type="InterPro" id="IPR050957">
    <property type="entry name" value="BMP_lipoprotein"/>
</dbReference>
<feature type="domain" description="ABC transporter substrate-binding protein PnrA-like" evidence="8">
    <location>
        <begin position="43"/>
        <end position="341"/>
    </location>
</feature>